<proteinExistence type="predicted"/>
<dbReference type="PANTHER" id="PTHR36766:SF45">
    <property type="entry name" value="NB-ARC DOMAIN-CONTAINING PROTEIN"/>
    <property type="match status" value="1"/>
</dbReference>
<reference evidence="5" key="1">
    <citation type="submission" date="2025-08" db="UniProtKB">
        <authorList>
            <consortium name="RefSeq"/>
        </authorList>
    </citation>
    <scope>IDENTIFICATION</scope>
    <source>
        <tissue evidence="5">Seedling</tissue>
    </source>
</reference>
<evidence type="ECO:0000259" key="3">
    <source>
        <dbReference type="Pfam" id="PF23598"/>
    </source>
</evidence>
<keyword evidence="1" id="KW-0677">Repeat</keyword>
<dbReference type="InterPro" id="IPR036388">
    <property type="entry name" value="WH-like_DNA-bd_sf"/>
</dbReference>
<sequence>MWKLPKEKNNIVPALWLSYRYLHSHLKRCFAYCSIFPKDYEINKEEIRLRMAENLIQPQRNRNTEEVGELGEICLRFDDINSDKVLSKILHVSHVKENILVMNKCVIEELPKPIGDLKFLMYLNLSETLIEELPNTVCTLYNLQTLLLKRCVRLRWLPTNMGRLTNFRHLDITSTGLEEFPLEIGKLKGLENVVDVADTLVGNSKDKKYLTKLQFLWDSNPEESPKTTKMNGKSGSLLEKELLSQILRSYIWKILKIYDSCDSMRSIVLDCLLVLSKLDLEFCVNLKSLEFSQQPWPALYSLRYFKLTTCPKFVSFPPEGLAAPNIEEFRIEDCKNLRSLPENMSTHLPSFQSIFLISCPQLVSFPECGLRPNINKLKISWCNKLFPNRFQWDLQRFNSLKFLEITSIDEELDSFPEEGLLPTTLVDLHIIYLPHLKSLNDRALKQLDSLKSMSISSCNEL</sequence>
<dbReference type="SUPFAM" id="SSF52058">
    <property type="entry name" value="L domain-like"/>
    <property type="match status" value="1"/>
</dbReference>
<dbReference type="InterPro" id="IPR055414">
    <property type="entry name" value="LRR_R13L4/SHOC2-like"/>
</dbReference>
<name>A0ABM3IKU6_ZIZJJ</name>
<dbReference type="PANTHER" id="PTHR36766">
    <property type="entry name" value="PLANT BROAD-SPECTRUM MILDEW RESISTANCE PROTEIN RPW8"/>
    <property type="match status" value="1"/>
</dbReference>
<dbReference type="RefSeq" id="XP_048330568.2">
    <property type="nucleotide sequence ID" value="XM_048474611.2"/>
</dbReference>
<protein>
    <submittedName>
        <fullName evidence="5">Disease resistance protein At3g14460</fullName>
    </submittedName>
</protein>
<dbReference type="InterPro" id="IPR032675">
    <property type="entry name" value="LRR_dom_sf"/>
</dbReference>
<evidence type="ECO:0000313" key="4">
    <source>
        <dbReference type="Proteomes" id="UP001652623"/>
    </source>
</evidence>
<keyword evidence="2" id="KW-0611">Plant defense</keyword>
<gene>
    <name evidence="5" type="primary">LOC107417833</name>
</gene>
<dbReference type="Gene3D" id="3.80.10.10">
    <property type="entry name" value="Ribonuclease Inhibitor"/>
    <property type="match status" value="2"/>
</dbReference>
<evidence type="ECO:0000256" key="2">
    <source>
        <dbReference type="ARBA" id="ARBA00022821"/>
    </source>
</evidence>
<feature type="domain" description="Disease resistance R13L4/SHOC-2-like LRR" evidence="3">
    <location>
        <begin position="99"/>
        <end position="193"/>
    </location>
</feature>
<accession>A0ABM3IKU6</accession>
<dbReference type="Pfam" id="PF23598">
    <property type="entry name" value="LRR_14"/>
    <property type="match status" value="1"/>
</dbReference>
<dbReference type="GeneID" id="107417833"/>
<dbReference type="Gene3D" id="1.10.10.10">
    <property type="entry name" value="Winged helix-like DNA-binding domain superfamily/Winged helix DNA-binding domain"/>
    <property type="match status" value="1"/>
</dbReference>
<dbReference type="Proteomes" id="UP001652623">
    <property type="component" value="Chromosome 2"/>
</dbReference>
<keyword evidence="4" id="KW-1185">Reference proteome</keyword>
<evidence type="ECO:0000256" key="1">
    <source>
        <dbReference type="ARBA" id="ARBA00022737"/>
    </source>
</evidence>
<evidence type="ECO:0000313" key="5">
    <source>
        <dbReference type="RefSeq" id="XP_048330568.2"/>
    </source>
</evidence>
<organism evidence="4 5">
    <name type="scientific">Ziziphus jujuba</name>
    <name type="common">Chinese jujube</name>
    <name type="synonym">Ziziphus sativa</name>
    <dbReference type="NCBI Taxonomy" id="326968"/>
    <lineage>
        <taxon>Eukaryota</taxon>
        <taxon>Viridiplantae</taxon>
        <taxon>Streptophyta</taxon>
        <taxon>Embryophyta</taxon>
        <taxon>Tracheophyta</taxon>
        <taxon>Spermatophyta</taxon>
        <taxon>Magnoliopsida</taxon>
        <taxon>eudicotyledons</taxon>
        <taxon>Gunneridae</taxon>
        <taxon>Pentapetalae</taxon>
        <taxon>rosids</taxon>
        <taxon>fabids</taxon>
        <taxon>Rosales</taxon>
        <taxon>Rhamnaceae</taxon>
        <taxon>Paliureae</taxon>
        <taxon>Ziziphus</taxon>
    </lineage>
</organism>